<gene>
    <name evidence="10" type="ORF">QIT00_35410</name>
</gene>
<dbReference type="PANTHER" id="PTHR23517">
    <property type="entry name" value="RESISTANCE PROTEIN MDTM, PUTATIVE-RELATED-RELATED"/>
    <property type="match status" value="1"/>
</dbReference>
<name>A0ABT6T8S1_9ACTN</name>
<dbReference type="EMBL" id="JASCIS010000062">
    <property type="protein sequence ID" value="MDI3423775.1"/>
    <property type="molecule type" value="Genomic_DNA"/>
</dbReference>
<feature type="transmembrane region" description="Helical" evidence="8">
    <location>
        <begin position="396"/>
        <end position="415"/>
    </location>
</feature>
<dbReference type="InterPro" id="IPR011701">
    <property type="entry name" value="MFS"/>
</dbReference>
<feature type="region of interest" description="Disordered" evidence="7">
    <location>
        <begin position="423"/>
        <end position="453"/>
    </location>
</feature>
<feature type="region of interest" description="Disordered" evidence="7">
    <location>
        <begin position="1"/>
        <end position="24"/>
    </location>
</feature>
<comment type="caution">
    <text evidence="10">The sequence shown here is derived from an EMBL/GenBank/DDBJ whole genome shotgun (WGS) entry which is preliminary data.</text>
</comment>
<feature type="transmembrane region" description="Helical" evidence="8">
    <location>
        <begin position="302"/>
        <end position="323"/>
    </location>
</feature>
<keyword evidence="3" id="KW-1003">Cell membrane</keyword>
<keyword evidence="5 8" id="KW-1133">Transmembrane helix</keyword>
<evidence type="ECO:0000256" key="8">
    <source>
        <dbReference type="SAM" id="Phobius"/>
    </source>
</evidence>
<organism evidence="10 11">
    <name type="scientific">Streptomyces luteolus</name>
    <dbReference type="NCBI Taxonomy" id="3043615"/>
    <lineage>
        <taxon>Bacteria</taxon>
        <taxon>Bacillati</taxon>
        <taxon>Actinomycetota</taxon>
        <taxon>Actinomycetes</taxon>
        <taxon>Kitasatosporales</taxon>
        <taxon>Streptomycetaceae</taxon>
        <taxon>Streptomyces</taxon>
    </lineage>
</organism>
<feature type="transmembrane region" description="Helical" evidence="8">
    <location>
        <begin position="236"/>
        <end position="261"/>
    </location>
</feature>
<keyword evidence="11" id="KW-1185">Reference proteome</keyword>
<feature type="transmembrane region" description="Helical" evidence="8">
    <location>
        <begin position="273"/>
        <end position="295"/>
    </location>
</feature>
<feature type="transmembrane region" description="Helical" evidence="8">
    <location>
        <begin position="161"/>
        <end position="178"/>
    </location>
</feature>
<dbReference type="SUPFAM" id="SSF103473">
    <property type="entry name" value="MFS general substrate transporter"/>
    <property type="match status" value="1"/>
</dbReference>
<dbReference type="Pfam" id="PF07690">
    <property type="entry name" value="MFS_1"/>
    <property type="match status" value="1"/>
</dbReference>
<evidence type="ECO:0000259" key="9">
    <source>
        <dbReference type="PROSITE" id="PS50850"/>
    </source>
</evidence>
<feature type="transmembrane region" description="Helical" evidence="8">
    <location>
        <begin position="329"/>
        <end position="355"/>
    </location>
</feature>
<comment type="subcellular location">
    <subcellularLocation>
        <location evidence="1">Cell membrane</location>
        <topology evidence="1">Multi-pass membrane protein</topology>
    </subcellularLocation>
</comment>
<keyword evidence="6 8" id="KW-0472">Membrane</keyword>
<feature type="transmembrane region" description="Helical" evidence="8">
    <location>
        <begin position="30"/>
        <end position="52"/>
    </location>
</feature>
<evidence type="ECO:0000256" key="2">
    <source>
        <dbReference type="ARBA" id="ARBA00022448"/>
    </source>
</evidence>
<dbReference type="PANTHER" id="PTHR23517:SF2">
    <property type="entry name" value="MULTIDRUG RESISTANCE PROTEIN MDTH"/>
    <property type="match status" value="1"/>
</dbReference>
<dbReference type="PROSITE" id="PS50850">
    <property type="entry name" value="MFS"/>
    <property type="match status" value="1"/>
</dbReference>
<evidence type="ECO:0000256" key="3">
    <source>
        <dbReference type="ARBA" id="ARBA00022475"/>
    </source>
</evidence>
<evidence type="ECO:0000313" key="10">
    <source>
        <dbReference type="EMBL" id="MDI3423775.1"/>
    </source>
</evidence>
<evidence type="ECO:0000256" key="4">
    <source>
        <dbReference type="ARBA" id="ARBA00022692"/>
    </source>
</evidence>
<proteinExistence type="predicted"/>
<sequence length="453" mass="47046">MAVTGTSRWRGWRGSRGGSPAPRSPAHRRYMLGMLVDATGSGMYLPVSLLYFHHVTGLPMTQVGAFMTLAALVGLVCTPVTGILVDRFGARAVVVTGYVVRAVGFAAYPLVDDGGQLLLVATLVALGDRSFPAAIQSLIADIAQGTGRDRLIAVQRSLRNAGLGAGGLLAGAVLGIGSDLAYHSLVLGNGAALLLAAGLLGSLPGTRGRSDAGPGAERAQAKRPGGYRDVLRDRPFVLLTAVNIPIAFGYMVLAVVLPVYVTQVLQASASWPGVLFAVNTVLVAGAQVPVTRLLARHRRTRSAALGGAVLSLSFVFFALLGAAPDSGVLIVGVFVATVLFTLGELLHGATASALATEAAPERLRGRYLAFYQFSWSVPATAAPALFTALIAFSPTAMWLLLATCAGLAALALVRLERRLPDAAVRPRGPEPEPEPEPEPAQPTPLTTKEGTPQ</sequence>
<keyword evidence="2" id="KW-0813">Transport</keyword>
<dbReference type="InterPro" id="IPR050171">
    <property type="entry name" value="MFS_Transporters"/>
</dbReference>
<feature type="transmembrane region" description="Helical" evidence="8">
    <location>
        <begin position="367"/>
        <end position="390"/>
    </location>
</feature>
<dbReference type="InterPro" id="IPR020846">
    <property type="entry name" value="MFS_dom"/>
</dbReference>
<evidence type="ECO:0000256" key="6">
    <source>
        <dbReference type="ARBA" id="ARBA00023136"/>
    </source>
</evidence>
<keyword evidence="4 8" id="KW-0812">Transmembrane</keyword>
<feature type="transmembrane region" description="Helical" evidence="8">
    <location>
        <begin position="64"/>
        <end position="85"/>
    </location>
</feature>
<reference evidence="10 11" key="1">
    <citation type="submission" date="2023-05" db="EMBL/GenBank/DDBJ databases">
        <title>Draft genome sequence of Streptomyces sp. B-S-A12 isolated from a cave soil in Thailand.</title>
        <authorList>
            <person name="Chamroensaksri N."/>
            <person name="Muangham S."/>
        </authorList>
    </citation>
    <scope>NUCLEOTIDE SEQUENCE [LARGE SCALE GENOMIC DNA]</scope>
    <source>
        <strain evidence="10 11">B-S-A12</strain>
    </source>
</reference>
<evidence type="ECO:0000256" key="7">
    <source>
        <dbReference type="SAM" id="MobiDB-lite"/>
    </source>
</evidence>
<feature type="domain" description="Major facilitator superfamily (MFS) profile" evidence="9">
    <location>
        <begin position="26"/>
        <end position="420"/>
    </location>
</feature>
<feature type="transmembrane region" description="Helical" evidence="8">
    <location>
        <begin position="184"/>
        <end position="203"/>
    </location>
</feature>
<accession>A0ABT6T8S1</accession>
<evidence type="ECO:0000256" key="1">
    <source>
        <dbReference type="ARBA" id="ARBA00004651"/>
    </source>
</evidence>
<evidence type="ECO:0000256" key="5">
    <source>
        <dbReference type="ARBA" id="ARBA00022989"/>
    </source>
</evidence>
<dbReference type="Gene3D" id="1.20.1250.20">
    <property type="entry name" value="MFS general substrate transporter like domains"/>
    <property type="match status" value="1"/>
</dbReference>
<feature type="compositionally biased region" description="Polar residues" evidence="7">
    <location>
        <begin position="443"/>
        <end position="453"/>
    </location>
</feature>
<protein>
    <submittedName>
        <fullName evidence="10">MFS transporter</fullName>
    </submittedName>
</protein>
<dbReference type="Proteomes" id="UP001237105">
    <property type="component" value="Unassembled WGS sequence"/>
</dbReference>
<dbReference type="InterPro" id="IPR036259">
    <property type="entry name" value="MFS_trans_sf"/>
</dbReference>
<evidence type="ECO:0000313" key="11">
    <source>
        <dbReference type="Proteomes" id="UP001237105"/>
    </source>
</evidence>